<dbReference type="InterPro" id="IPR013762">
    <property type="entry name" value="Integrase-like_cat_sf"/>
</dbReference>
<comment type="caution">
    <text evidence="3">The sequence shown here is derived from an EMBL/GenBank/DDBJ whole genome shotgun (WGS) entry which is preliminary data.</text>
</comment>
<protein>
    <submittedName>
        <fullName evidence="3">Uncharacterized protein</fullName>
    </submittedName>
</protein>
<feature type="region of interest" description="Disordered" evidence="2">
    <location>
        <begin position="766"/>
        <end position="794"/>
    </location>
</feature>
<accession>A0A5R9PC65</accession>
<proteinExistence type="predicted"/>
<dbReference type="GO" id="GO:0006310">
    <property type="term" value="P:DNA recombination"/>
    <property type="evidence" value="ECO:0007669"/>
    <property type="project" value="UniProtKB-KW"/>
</dbReference>
<keyword evidence="1" id="KW-0233">DNA recombination</keyword>
<dbReference type="SUPFAM" id="SSF56349">
    <property type="entry name" value="DNA breaking-rejoining enzymes"/>
    <property type="match status" value="1"/>
</dbReference>
<dbReference type="EMBL" id="SROY01000006">
    <property type="protein sequence ID" value="TLX20952.1"/>
    <property type="molecule type" value="Genomic_DNA"/>
</dbReference>
<dbReference type="Proteomes" id="UP000308508">
    <property type="component" value="Unassembled WGS sequence"/>
</dbReference>
<evidence type="ECO:0000256" key="1">
    <source>
        <dbReference type="ARBA" id="ARBA00023172"/>
    </source>
</evidence>
<dbReference type="GO" id="GO:0015074">
    <property type="term" value="P:DNA integration"/>
    <property type="evidence" value="ECO:0007669"/>
    <property type="project" value="InterPro"/>
</dbReference>
<sequence>MHLEDPARSEPYAALALVLAGAIREIDLPIVVWGASHSARPLAIDPTDPVLYRRLKRPANAVVPPKHLSTDWLMPSAEVVAWPLPNSVHQALLALAGGNPIRDQGVLPMLAASPFSPYRMRDVIARLVPEAKVGALAPRLALASEISSELGTEVAQLAMADTFGISSIPAYYSAMPEAELASFIAGIQSRRFAEHVKVPTERNGYVGSRLVLTDYAARQWPTLLGKALKDTSRQSQSCTEAWSAHRNHLVAALCCATGHRPEDALGRIHLWDVIPEYGLVVLQDKQVDALRSTRIAATGRLWLSDLRRYLDRLREIASRHAEEPAGRLASAILGNDAPLFSLPSASGGIAHMTAATLREGMPAELACVDNFFRHRLNQKLLERRVDPELRHAQLGWVVSPAHFHSDLSPRAPMELGHDLASVIDDILTREGWYRPSARRTRWTWEGVPMPSPVDWDAAFASEKRRHEEALKQVKLDLQKRWRDLEGPVLTRLADAFQEFCPLLRVDLEKKCLVLRHGGLGRVELNGDHHALICDRVRLGDQELSSGLEAATARILLYRLVRRARDKGIVQGPIPGRPYLSVTSEPSPFVPGLGAAIRHAHAVRHDIEERATQRQVRDLGQLTVWSIMAFSMYRRMPWARAATHAARTAMRAKRRGHILRIDARIDGRSVHMVFSGGPAILLARRKKHAPTSPAPSREALEDWAAKHLCGRVAWGESCEASGRIESSLAAAAKVELSGIERLLMQMGTETAAESPIRCIAKDDRWPIQASDGASEPPDEGHTEPPLLEASHSGFATGPSRKDYEELMATLNKRVFAKRRAGKTKGKRKEASDGQHGWHGALRHELEVLRDRIHVDPNMALLVSYVLDHLRYGSEDGHRLSQNSLRREVSQIGWPLICLAEGREIQSMPAEGLRNLYLAVLLSKTTQGRPYVVEELRRLHRFLMRLHSRPALDWGELSLLAGKRQLGIEPGLLTAAEVHAVEAELQVDYRNEMERDDASPDFLRLTQLRRIYFLVMEASGIRPGSAYGLTLGDVHFLGDGGDFVHLRKGEYGEVKTHTSLGFVRLEGDLWNQHRKWVEGWIKNQATIHPETWRELPLFGAKPGLRIRVQEQHLSSRVNSLLKWATGDRKASCYWLRKSRISQRYESLASNQKKTARDVYRAMAASGHAWIQTPIQRYNNDPSSLMVVDLEISREAPRAHLLALSGLDPGPVDAAWHRAGERVGARLEVVLDRIDARFVDVPSEHRVPAPALHRFNPLKPVHVDNFARAMQRHKNVAEASLAAGITSQQAAHLGQAAERLLGQRGCAPWRLEGLDAVRYVLPAPRKIAGTEKWFALMDEEPSDDLRCLAASWANQPHSERLHGKGTVMQVESRLLPALMELLERTQLNVNVCTKDGRHLLKAASNVKYKKGHAPALAWVFSIIWLYAPPPLAGS</sequence>
<gene>
    <name evidence="3" type="ORF">E5S66_12160</name>
</gene>
<evidence type="ECO:0000256" key="2">
    <source>
        <dbReference type="SAM" id="MobiDB-lite"/>
    </source>
</evidence>
<name>A0A5R9PC65_9GAMM</name>
<dbReference type="InterPro" id="IPR011010">
    <property type="entry name" value="DNA_brk_join_enz"/>
</dbReference>
<dbReference type="Gene3D" id="1.10.443.10">
    <property type="entry name" value="Intergrase catalytic core"/>
    <property type="match status" value="1"/>
</dbReference>
<keyword evidence="4" id="KW-1185">Reference proteome</keyword>
<organism evidence="3 4">
    <name type="scientific">Thermomonas fusca</name>
    <dbReference type="NCBI Taxonomy" id="215690"/>
    <lineage>
        <taxon>Bacteria</taxon>
        <taxon>Pseudomonadati</taxon>
        <taxon>Pseudomonadota</taxon>
        <taxon>Gammaproteobacteria</taxon>
        <taxon>Lysobacterales</taxon>
        <taxon>Lysobacteraceae</taxon>
        <taxon>Thermomonas</taxon>
    </lineage>
</organism>
<dbReference type="GO" id="GO:0003677">
    <property type="term" value="F:DNA binding"/>
    <property type="evidence" value="ECO:0007669"/>
    <property type="project" value="InterPro"/>
</dbReference>
<evidence type="ECO:0000313" key="4">
    <source>
        <dbReference type="Proteomes" id="UP000308508"/>
    </source>
</evidence>
<reference evidence="3 4" key="1">
    <citation type="submission" date="2019-04" db="EMBL/GenBank/DDBJ databases">
        <authorList>
            <person name="Grouzdev D.S."/>
            <person name="Nazina T.N."/>
        </authorList>
    </citation>
    <scope>NUCLEOTIDE SEQUENCE [LARGE SCALE GENOMIC DNA]</scope>
    <source>
        <strain evidence="3 4">SHC 3-19</strain>
    </source>
</reference>
<evidence type="ECO:0000313" key="3">
    <source>
        <dbReference type="EMBL" id="TLX20952.1"/>
    </source>
</evidence>